<dbReference type="AlphaFoldDB" id="A0A0A8YL43"/>
<name>A0A0A8YL43_ARUDO</name>
<proteinExistence type="predicted"/>
<accession>A0A0A8YL43</accession>
<evidence type="ECO:0000313" key="1">
    <source>
        <dbReference type="EMBL" id="JAD26223.1"/>
    </source>
</evidence>
<dbReference type="EMBL" id="GBRH01271672">
    <property type="protein sequence ID" value="JAD26223.1"/>
    <property type="molecule type" value="Transcribed_RNA"/>
</dbReference>
<organism evidence="1">
    <name type="scientific">Arundo donax</name>
    <name type="common">Giant reed</name>
    <name type="synonym">Donax arundinaceus</name>
    <dbReference type="NCBI Taxonomy" id="35708"/>
    <lineage>
        <taxon>Eukaryota</taxon>
        <taxon>Viridiplantae</taxon>
        <taxon>Streptophyta</taxon>
        <taxon>Embryophyta</taxon>
        <taxon>Tracheophyta</taxon>
        <taxon>Spermatophyta</taxon>
        <taxon>Magnoliopsida</taxon>
        <taxon>Liliopsida</taxon>
        <taxon>Poales</taxon>
        <taxon>Poaceae</taxon>
        <taxon>PACMAD clade</taxon>
        <taxon>Arundinoideae</taxon>
        <taxon>Arundineae</taxon>
        <taxon>Arundo</taxon>
    </lineage>
</organism>
<protein>
    <submittedName>
        <fullName evidence="1">Uncharacterized protein</fullName>
    </submittedName>
</protein>
<reference evidence="1" key="1">
    <citation type="submission" date="2014-09" db="EMBL/GenBank/DDBJ databases">
        <authorList>
            <person name="Magalhaes I.L.F."/>
            <person name="Oliveira U."/>
            <person name="Santos F.R."/>
            <person name="Vidigal T.H.D.A."/>
            <person name="Brescovit A.D."/>
            <person name="Santos A.J."/>
        </authorList>
    </citation>
    <scope>NUCLEOTIDE SEQUENCE</scope>
    <source>
        <tissue evidence="1">Shoot tissue taken approximately 20 cm above the soil surface</tissue>
    </source>
</reference>
<reference evidence="1" key="2">
    <citation type="journal article" date="2015" name="Data Brief">
        <title>Shoot transcriptome of the giant reed, Arundo donax.</title>
        <authorList>
            <person name="Barrero R.A."/>
            <person name="Guerrero F.D."/>
            <person name="Moolhuijzen P."/>
            <person name="Goolsby J.A."/>
            <person name="Tidwell J."/>
            <person name="Bellgard S.E."/>
            <person name="Bellgard M.I."/>
        </authorList>
    </citation>
    <scope>NUCLEOTIDE SEQUENCE</scope>
    <source>
        <tissue evidence="1">Shoot tissue taken approximately 20 cm above the soil surface</tissue>
    </source>
</reference>
<sequence length="41" mass="5018">MQTTREDVHKAQDRFFLKLNYATQMKHSRTSIRCEEKVNIY</sequence>